<evidence type="ECO:0000256" key="1">
    <source>
        <dbReference type="SAM" id="MobiDB-lite"/>
    </source>
</evidence>
<dbReference type="Pfam" id="PF08695">
    <property type="entry name" value="Coa1"/>
    <property type="match status" value="1"/>
</dbReference>
<dbReference type="PANTHER" id="PTHR28523:SF1">
    <property type="entry name" value="CYTOCHROME C OXIDASE ASSEMBLY FACTOR 1"/>
    <property type="match status" value="1"/>
</dbReference>
<protein>
    <recommendedName>
        <fullName evidence="6">DUF1783-domain-containing protein</fullName>
    </recommendedName>
</protein>
<dbReference type="STRING" id="200324.A0A2N5T5A8"/>
<evidence type="ECO:0000313" key="2">
    <source>
        <dbReference type="EMBL" id="PLW20654.1"/>
    </source>
</evidence>
<dbReference type="InterPro" id="IPR042432">
    <property type="entry name" value="Coa1_fungi"/>
</dbReference>
<dbReference type="Proteomes" id="UP000235388">
    <property type="component" value="Unassembled WGS sequence"/>
</dbReference>
<gene>
    <name evidence="3" type="ORF">PCANC_09381</name>
    <name evidence="2" type="ORF">PCASD_17106</name>
</gene>
<evidence type="ECO:0000313" key="5">
    <source>
        <dbReference type="Proteomes" id="UP000235392"/>
    </source>
</evidence>
<comment type="caution">
    <text evidence="2">The sequence shown here is derived from an EMBL/GenBank/DDBJ whole genome shotgun (WGS) entry which is preliminary data.</text>
</comment>
<organism evidence="2 5">
    <name type="scientific">Puccinia coronata f. sp. avenae</name>
    <dbReference type="NCBI Taxonomy" id="200324"/>
    <lineage>
        <taxon>Eukaryota</taxon>
        <taxon>Fungi</taxon>
        <taxon>Dikarya</taxon>
        <taxon>Basidiomycota</taxon>
        <taxon>Pucciniomycotina</taxon>
        <taxon>Pucciniomycetes</taxon>
        <taxon>Pucciniales</taxon>
        <taxon>Pucciniaceae</taxon>
        <taxon>Puccinia</taxon>
    </lineage>
</organism>
<evidence type="ECO:0000313" key="4">
    <source>
        <dbReference type="Proteomes" id="UP000235388"/>
    </source>
</evidence>
<sequence length="255" mass="27785">MFSSTTTTTTTAVGHLTRRAFTRPACSAQRTSRRPINTSSTAYPSGSVRHPTQVLPSFGDAATRSEKSRTVPASHRQLPELPSRTPLYVGSFLVIASVWAGFIYFSTNAEKANSSIVKAVLFELRSNPAVSDALGDTIKPEKDDMFGQLWVDGQINLMQGSVDVAFRVSGSERSGKVYFTSVRRERGSEFEIIRWKLIRDDGMILDLVNDEATSRPIMLTSTDHKDVAIGPLRAAPKTSTIGSSGSPRTDSGRLV</sequence>
<dbReference type="EMBL" id="PGCI01000695">
    <property type="protein sequence ID" value="PLW20654.1"/>
    <property type="molecule type" value="Genomic_DNA"/>
</dbReference>
<dbReference type="OrthoDB" id="2100652at2759"/>
<feature type="compositionally biased region" description="Polar residues" evidence="1">
    <location>
        <begin position="28"/>
        <end position="44"/>
    </location>
</feature>
<keyword evidence="4" id="KW-1185">Reference proteome</keyword>
<dbReference type="PANTHER" id="PTHR28523">
    <property type="entry name" value="CYTOCHROME C OXIDASE ASSEMBLY FACTOR 1"/>
    <property type="match status" value="1"/>
</dbReference>
<reference evidence="4 5" key="1">
    <citation type="submission" date="2017-11" db="EMBL/GenBank/DDBJ databases">
        <title>De novo assembly and phasing of dikaryotic genomes from two isolates of Puccinia coronata f. sp. avenae, the causal agent of oat crown rust.</title>
        <authorList>
            <person name="Miller M.E."/>
            <person name="Zhang Y."/>
            <person name="Omidvar V."/>
            <person name="Sperschneider J."/>
            <person name="Schwessinger B."/>
            <person name="Raley C."/>
            <person name="Palmer J.M."/>
            <person name="Garnica D."/>
            <person name="Upadhyaya N."/>
            <person name="Rathjen J."/>
            <person name="Taylor J.M."/>
            <person name="Park R.F."/>
            <person name="Dodds P.N."/>
            <person name="Hirsch C.D."/>
            <person name="Kianian S.F."/>
            <person name="Figueroa M."/>
        </authorList>
    </citation>
    <scope>NUCLEOTIDE SEQUENCE [LARGE SCALE GENOMIC DNA]</scope>
    <source>
        <strain evidence="3">12NC29</strain>
        <strain evidence="2">12SD80</strain>
    </source>
</reference>
<feature type="compositionally biased region" description="Polar residues" evidence="1">
    <location>
        <begin position="237"/>
        <end position="249"/>
    </location>
</feature>
<feature type="region of interest" description="Disordered" evidence="1">
    <location>
        <begin position="233"/>
        <end position="255"/>
    </location>
</feature>
<dbReference type="GO" id="GO:0005743">
    <property type="term" value="C:mitochondrial inner membrane"/>
    <property type="evidence" value="ECO:0007669"/>
    <property type="project" value="TreeGrafter"/>
</dbReference>
<evidence type="ECO:0000313" key="3">
    <source>
        <dbReference type="EMBL" id="PLW47984.1"/>
    </source>
</evidence>
<dbReference type="EMBL" id="PGCJ01000106">
    <property type="protein sequence ID" value="PLW47984.1"/>
    <property type="molecule type" value="Genomic_DNA"/>
</dbReference>
<evidence type="ECO:0008006" key="6">
    <source>
        <dbReference type="Google" id="ProtNLM"/>
    </source>
</evidence>
<dbReference type="AlphaFoldDB" id="A0A2N5T5A8"/>
<name>A0A2N5T5A8_9BASI</name>
<proteinExistence type="predicted"/>
<feature type="region of interest" description="Disordered" evidence="1">
    <location>
        <begin position="21"/>
        <end position="77"/>
    </location>
</feature>
<accession>A0A2N5T5A8</accession>
<dbReference type="InterPro" id="IPR014807">
    <property type="entry name" value="Coa1"/>
</dbReference>
<dbReference type="GO" id="GO:0033617">
    <property type="term" value="P:mitochondrial respiratory chain complex IV assembly"/>
    <property type="evidence" value="ECO:0007669"/>
    <property type="project" value="InterPro"/>
</dbReference>
<dbReference type="Proteomes" id="UP000235392">
    <property type="component" value="Unassembled WGS sequence"/>
</dbReference>